<evidence type="ECO:0000313" key="3">
    <source>
        <dbReference type="Proteomes" id="UP000005824"/>
    </source>
</evidence>
<dbReference type="InterPro" id="IPR042095">
    <property type="entry name" value="SUMF_sf"/>
</dbReference>
<feature type="domain" description="Sulfatase-modifying factor enzyme-like" evidence="1">
    <location>
        <begin position="82"/>
        <end position="342"/>
    </location>
</feature>
<keyword evidence="3" id="KW-1185">Reference proteome</keyword>
<proteinExistence type="predicted"/>
<dbReference type="InterPro" id="IPR005532">
    <property type="entry name" value="SUMF_dom"/>
</dbReference>
<name>B4CZQ8_9BACT</name>
<evidence type="ECO:0000313" key="2">
    <source>
        <dbReference type="EMBL" id="EDY20222.1"/>
    </source>
</evidence>
<dbReference type="GO" id="GO:0120147">
    <property type="term" value="F:formylglycine-generating oxidase activity"/>
    <property type="evidence" value="ECO:0007669"/>
    <property type="project" value="TreeGrafter"/>
</dbReference>
<gene>
    <name evidence="2" type="ORF">CfE428DRAFT_2146</name>
</gene>
<accession>B4CZQ8</accession>
<dbReference type="EMBL" id="ABVL01000005">
    <property type="protein sequence ID" value="EDY20222.1"/>
    <property type="molecule type" value="Genomic_DNA"/>
</dbReference>
<comment type="caution">
    <text evidence="2">The sequence shown here is derived from an EMBL/GenBank/DDBJ whole genome shotgun (WGS) entry which is preliminary data.</text>
</comment>
<reference evidence="2 3" key="1">
    <citation type="journal article" date="2011" name="J. Bacteriol.">
        <title>Genome sequence of Chthoniobacter flavus Ellin428, an aerobic heterotrophic soil bacterium.</title>
        <authorList>
            <person name="Kant R."/>
            <person name="van Passel M.W."/>
            <person name="Palva A."/>
            <person name="Lucas S."/>
            <person name="Lapidus A."/>
            <person name="Glavina Del Rio T."/>
            <person name="Dalin E."/>
            <person name="Tice H."/>
            <person name="Bruce D."/>
            <person name="Goodwin L."/>
            <person name="Pitluck S."/>
            <person name="Larimer F.W."/>
            <person name="Land M.L."/>
            <person name="Hauser L."/>
            <person name="Sangwan P."/>
            <person name="de Vos W.M."/>
            <person name="Janssen P.H."/>
            <person name="Smidt H."/>
        </authorList>
    </citation>
    <scope>NUCLEOTIDE SEQUENCE [LARGE SCALE GENOMIC DNA]</scope>
    <source>
        <strain evidence="2 3">Ellin428</strain>
    </source>
</reference>
<sequence length="370" mass="39135">MKMEFANGLGMENPRGPMSTLPSLQLDMWLRAVTFTALLAAPAVMHADIGYQFVTVGNPGNANDTVTASDGSGLSFGGVSYTYAIGKYDVTLDQYAAFLNAVAQTDPYSLYNPNMATDLNSAGISQTGSSGSYSYSVIGSGSRPVAWVSWFDAARMANWMQNGQPTGQGEVAGSTEQGAYTLNGATSGIINKNANAVNWIPTESEWYKAAYYDPNKGGPGVGGYWTYATRSDTAPGNVVGDGTNRANYNTGVYSVTQSDTYSSLPNYLTDVGAFGANSSSAYGTYDQNGDVYQWVDGVQTDGVTRELRGGAWPSDSAKMQSSFRAFQPVPVPAASDFGFRLATVPEPSATVSLVFAGGLLLARRKRPPTL</sequence>
<evidence type="ECO:0000259" key="1">
    <source>
        <dbReference type="Pfam" id="PF03781"/>
    </source>
</evidence>
<dbReference type="Gene3D" id="3.90.1580.10">
    <property type="entry name" value="paralog of FGE (formylglycine-generating enzyme)"/>
    <property type="match status" value="1"/>
</dbReference>
<dbReference type="STRING" id="497964.CfE428DRAFT_2146"/>
<dbReference type="InParanoid" id="B4CZQ8"/>
<dbReference type="NCBIfam" id="TIGR02595">
    <property type="entry name" value="PEP_CTERM"/>
    <property type="match status" value="1"/>
</dbReference>
<dbReference type="eggNOG" id="COG1262">
    <property type="taxonomic scope" value="Bacteria"/>
</dbReference>
<dbReference type="InterPro" id="IPR016187">
    <property type="entry name" value="CTDL_fold"/>
</dbReference>
<dbReference type="InterPro" id="IPR013424">
    <property type="entry name" value="Ice-binding_C"/>
</dbReference>
<dbReference type="AlphaFoldDB" id="B4CZQ8"/>
<dbReference type="Pfam" id="PF03781">
    <property type="entry name" value="FGE-sulfatase"/>
    <property type="match status" value="1"/>
</dbReference>
<protein>
    <recommendedName>
        <fullName evidence="1">Sulfatase-modifying factor enzyme-like domain-containing protein</fullName>
    </recommendedName>
</protein>
<dbReference type="InterPro" id="IPR051043">
    <property type="entry name" value="Sulfatase_Mod_Factor_Kinase"/>
</dbReference>
<organism evidence="2 3">
    <name type="scientific">Chthoniobacter flavus Ellin428</name>
    <dbReference type="NCBI Taxonomy" id="497964"/>
    <lineage>
        <taxon>Bacteria</taxon>
        <taxon>Pseudomonadati</taxon>
        <taxon>Verrucomicrobiota</taxon>
        <taxon>Spartobacteria</taxon>
        <taxon>Chthoniobacterales</taxon>
        <taxon>Chthoniobacteraceae</taxon>
        <taxon>Chthoniobacter</taxon>
    </lineage>
</organism>
<dbReference type="SUPFAM" id="SSF56436">
    <property type="entry name" value="C-type lectin-like"/>
    <property type="match status" value="1"/>
</dbReference>
<dbReference type="Proteomes" id="UP000005824">
    <property type="component" value="Unassembled WGS sequence"/>
</dbReference>
<dbReference type="PANTHER" id="PTHR23150">
    <property type="entry name" value="SULFATASE MODIFYING FACTOR 1, 2"/>
    <property type="match status" value="1"/>
</dbReference>
<dbReference type="PANTHER" id="PTHR23150:SF19">
    <property type="entry name" value="FORMYLGLYCINE-GENERATING ENZYME"/>
    <property type="match status" value="1"/>
</dbReference>